<proteinExistence type="predicted"/>
<dbReference type="InterPro" id="IPR042121">
    <property type="entry name" value="MutL_C_regsub"/>
</dbReference>
<dbReference type="PANTHER" id="PTHR10073:SF47">
    <property type="entry name" value="DNA MISMATCH REPAIR PROTEIN MLH3"/>
    <property type="match status" value="1"/>
</dbReference>
<dbReference type="GeneID" id="124293903"/>
<dbReference type="Gene3D" id="3.30.1540.20">
    <property type="entry name" value="MutL, C-terminal domain, dimerisation subdomain"/>
    <property type="match status" value="1"/>
</dbReference>
<dbReference type="InterPro" id="IPR038973">
    <property type="entry name" value="MutL/Mlh/Pms-like"/>
</dbReference>
<protein>
    <submittedName>
        <fullName evidence="3">DNA mismatch repair protein MutL-like</fullName>
    </submittedName>
</protein>
<reference evidence="3" key="1">
    <citation type="submission" date="2025-08" db="UniProtKB">
        <authorList>
            <consortium name="RefSeq"/>
        </authorList>
    </citation>
    <scope>IDENTIFICATION</scope>
    <source>
        <tissue evidence="3">Thorax and Abdomen</tissue>
    </source>
</reference>
<dbReference type="InterPro" id="IPR037198">
    <property type="entry name" value="MutL_C_sf"/>
</dbReference>
<dbReference type="Proteomes" id="UP000829291">
    <property type="component" value="Chromosome 1"/>
</dbReference>
<name>A0ABM3FXN5_NEOLC</name>
<feature type="domain" description="MutL C-terminal dimerisation" evidence="1">
    <location>
        <begin position="67"/>
        <end position="230"/>
    </location>
</feature>
<dbReference type="Pfam" id="PF08676">
    <property type="entry name" value="MutL_C"/>
    <property type="match status" value="1"/>
</dbReference>
<accession>A0ABM3FXN5</accession>
<dbReference type="SMART" id="SM00853">
    <property type="entry name" value="MutL_C"/>
    <property type="match status" value="1"/>
</dbReference>
<dbReference type="SUPFAM" id="SSF118116">
    <property type="entry name" value="DNA mismatch repair protein MutL"/>
    <property type="match status" value="1"/>
</dbReference>
<dbReference type="RefSeq" id="XP_046592782.1">
    <property type="nucleotide sequence ID" value="XM_046736826.1"/>
</dbReference>
<keyword evidence="2" id="KW-1185">Reference proteome</keyword>
<evidence type="ECO:0000313" key="2">
    <source>
        <dbReference type="Proteomes" id="UP000829291"/>
    </source>
</evidence>
<dbReference type="PANTHER" id="PTHR10073">
    <property type="entry name" value="DNA MISMATCH REPAIR PROTEIN MLH, PMS, MUTL"/>
    <property type="match status" value="1"/>
</dbReference>
<sequence>MAAAVPNLYQNAGVLKYVGNRTKGRLTVNNDIRSLPRCQDMEVRPCLPGSNVCEFKFKRELFNVIEVVKQINDNFIVAVALNQDDIALLLIDQHAIHERIRYEDLLKGYTVENQRLFTSTKLTIPMIIDDLPSHFSEQIATHLKKIEAFGIGLNLENRDRLVVTSIPTCFDRIMLNHSRTELEHTVRKLLFEILDNLDCNYMPNANLPMIIHQAIATEACHGAIKFGEKLDIDQCTKLLQSWIHTKAPSRCAHGRPCVILLLKLKQSEIQMPILKTKLNFASLKRTCRPEKIISIHKRSKRNVDKSQSINFHHVIRSSNKLLPNSDSN</sequence>
<gene>
    <name evidence="3" type="primary">LOC124293903</name>
</gene>
<dbReference type="Gene3D" id="3.30.1370.100">
    <property type="entry name" value="MutL, C-terminal domain, regulatory subdomain"/>
    <property type="match status" value="1"/>
</dbReference>
<dbReference type="InterPro" id="IPR042120">
    <property type="entry name" value="MutL_C_dimsub"/>
</dbReference>
<evidence type="ECO:0000259" key="1">
    <source>
        <dbReference type="SMART" id="SM00853"/>
    </source>
</evidence>
<dbReference type="InterPro" id="IPR014790">
    <property type="entry name" value="MutL_C"/>
</dbReference>
<organism evidence="2 3">
    <name type="scientific">Neodiprion lecontei</name>
    <name type="common">Redheaded pine sawfly</name>
    <dbReference type="NCBI Taxonomy" id="441921"/>
    <lineage>
        <taxon>Eukaryota</taxon>
        <taxon>Metazoa</taxon>
        <taxon>Ecdysozoa</taxon>
        <taxon>Arthropoda</taxon>
        <taxon>Hexapoda</taxon>
        <taxon>Insecta</taxon>
        <taxon>Pterygota</taxon>
        <taxon>Neoptera</taxon>
        <taxon>Endopterygota</taxon>
        <taxon>Hymenoptera</taxon>
        <taxon>Tenthredinoidea</taxon>
        <taxon>Diprionidae</taxon>
        <taxon>Diprioninae</taxon>
        <taxon>Neodiprion</taxon>
    </lineage>
</organism>
<evidence type="ECO:0000313" key="3">
    <source>
        <dbReference type="RefSeq" id="XP_046592782.1"/>
    </source>
</evidence>